<gene>
    <name evidence="4" type="ORF">CSSPJE1EN2_LOCUS7165</name>
</gene>
<dbReference type="InterPro" id="IPR005202">
    <property type="entry name" value="TF_GRAS"/>
</dbReference>
<keyword evidence="1" id="KW-0805">Transcription regulation</keyword>
<evidence type="ECO:0000256" key="1">
    <source>
        <dbReference type="ARBA" id="ARBA00023015"/>
    </source>
</evidence>
<keyword evidence="5" id="KW-1185">Reference proteome</keyword>
<evidence type="ECO:0000256" key="3">
    <source>
        <dbReference type="SAM" id="MobiDB-lite"/>
    </source>
</evidence>
<proteinExistence type="predicted"/>
<feature type="region of interest" description="Disordered" evidence="3">
    <location>
        <begin position="493"/>
        <end position="560"/>
    </location>
</feature>
<dbReference type="PANTHER" id="PTHR31636">
    <property type="entry name" value="OSJNBA0084A10.13 PROTEIN-RELATED"/>
    <property type="match status" value="1"/>
</dbReference>
<accession>A0ABP1ANM6</accession>
<evidence type="ECO:0000313" key="5">
    <source>
        <dbReference type="Proteomes" id="UP001497522"/>
    </source>
</evidence>
<feature type="region of interest" description="Disordered" evidence="3">
    <location>
        <begin position="443"/>
        <end position="472"/>
    </location>
</feature>
<feature type="compositionally biased region" description="Basic and acidic residues" evidence="3">
    <location>
        <begin position="493"/>
        <end position="502"/>
    </location>
</feature>
<feature type="region of interest" description="Disordered" evidence="3">
    <location>
        <begin position="684"/>
        <end position="706"/>
    </location>
</feature>
<organism evidence="4 5">
    <name type="scientific">Sphagnum jensenii</name>
    <dbReference type="NCBI Taxonomy" id="128206"/>
    <lineage>
        <taxon>Eukaryota</taxon>
        <taxon>Viridiplantae</taxon>
        <taxon>Streptophyta</taxon>
        <taxon>Embryophyta</taxon>
        <taxon>Bryophyta</taxon>
        <taxon>Sphagnophytina</taxon>
        <taxon>Sphagnopsida</taxon>
        <taxon>Sphagnales</taxon>
        <taxon>Sphagnaceae</taxon>
        <taxon>Sphagnum</taxon>
    </lineage>
</organism>
<evidence type="ECO:0000256" key="2">
    <source>
        <dbReference type="ARBA" id="ARBA00023163"/>
    </source>
</evidence>
<feature type="compositionally biased region" description="Low complexity" evidence="3">
    <location>
        <begin position="447"/>
        <end position="460"/>
    </location>
</feature>
<dbReference type="PROSITE" id="PS50985">
    <property type="entry name" value="GRAS"/>
    <property type="match status" value="1"/>
</dbReference>
<dbReference type="Pfam" id="PF03514">
    <property type="entry name" value="GRAS"/>
    <property type="match status" value="2"/>
</dbReference>
<reference evidence="4" key="1">
    <citation type="submission" date="2024-03" db="EMBL/GenBank/DDBJ databases">
        <authorList>
            <consortium name="ELIXIR-Norway"/>
            <consortium name="Elixir Norway"/>
        </authorList>
    </citation>
    <scope>NUCLEOTIDE SEQUENCE</scope>
</reference>
<sequence length="1142" mass="123393">MALVCPSLPARDLERSLGSVSAVLTTSCCISQVPAGSICCCTHHSITTPYSVQETAAREFCMAEDSLQTAVNSYHMSCSSSASGDETNQDPSHESQVVTGAALKTLVQQQDHHRATVAAVSGLLATSVPAAKWAMTAASAPRDAFTYRSSTALNPVAEWPAGFSSGSPSFTSFAPFSAGDHCSMFPQPAAAEIDPARSFHAYVGGWSSAAMTSASPHLWSSPLSTPSQTGNSSSAFSNFTRGQAHAAASSLQNLQIYQADSSTYPKTELVGSRFAAAAASCCDTPASELKLDYGCNPQQQFVTGQHANAQDQQYRGEILPCAAHAFTVDHYAGLQAGDPVRAAQLSNLSVSEQNHRVMNSEDIVFACVDRTITELMTAMPAAEAGATAPDLQHLFAKLLEVLQPSSVQLVRLIEGRFHAIFFGNTEGIKLKVMKLSDASTTASVPLAAGASTSKATASSSKRMRDQLNTISDSSLNGRAEYDLHEEDQRSVFHSHTRLDQHRRPLQQAVTKASYSRHPLKRRISSNSQLATDTADRLQIESSSRLVPPLRESPPPVMEQRDSSVKFAKATLEEAHRSLASSEPSFDPRGNLEVMREHSITQQQQQEQVSAAAAVQDQFHHMKALEMSSQQPYDELQPPQQYQHHLQLEQAARTSQNFCNTLQYASAVQPHYGCNLEALGYEDSQQQQQVQYDHGQPLKPSATEPASGSCSSILHADRIINAYDEKGFELLALLLQCAEAMSAENVDEANSILPQLNALATPYGSSVQRVVAYFAEGMASRLITSFLGISSSSSSSWSSSSPVPLLQLWPGMIMQSLNCNQKKIMSAVQVFNEICPFVKFSHFTANQAIVDAFEGMRDVHIIDIDIMQGLQWPALFHILAARPGGPPQVIRITGLGSSIESLQATGKRLSDFAQTLGLRFEYIAVADRIGNVDPSALQVRNGDALAVHWMQHSLYDVTGDDPQTLNLLKRLSPNVITMVEQDLLVHHDGSFINRFVDALHYYSALFDSLGASYGDESPERHVVEQQLFSCEIKNILSVGTGTSLAAAAAAAAAASSSSSRVCSGTAAATDHGVRPHVKFVRQWKDELSQAGFKRVSLSHKAATQAALLLGMFRDGYTLLEQIGTLKLGWKDLCLLTASAWSCN</sequence>
<protein>
    <submittedName>
        <fullName evidence="4">Uncharacterized protein</fullName>
    </submittedName>
</protein>
<dbReference type="EMBL" id="OZ023715">
    <property type="protein sequence ID" value="CAK9864170.1"/>
    <property type="molecule type" value="Genomic_DNA"/>
</dbReference>
<evidence type="ECO:0000313" key="4">
    <source>
        <dbReference type="EMBL" id="CAK9864170.1"/>
    </source>
</evidence>
<name>A0ABP1ANM6_9BRYO</name>
<keyword evidence="2" id="KW-0804">Transcription</keyword>
<dbReference type="Proteomes" id="UP001497522">
    <property type="component" value="Chromosome 14"/>
</dbReference>